<gene>
    <name evidence="1" type="ORF">Amon02_000512300</name>
</gene>
<dbReference type="EMBL" id="BSXS01003679">
    <property type="protein sequence ID" value="GME81741.1"/>
    <property type="molecule type" value="Genomic_DNA"/>
</dbReference>
<name>A0ACB5T506_AMBMO</name>
<protein>
    <submittedName>
        <fullName evidence="1">Unnamed protein product</fullName>
    </submittedName>
</protein>
<accession>A0ACB5T506</accession>
<sequence>MLAKSIFTTALLTLSTIASAGEVALYWGQAGGGSQESLGSYCAKGDADIFILSFMNTFSGSSMGLNFASACNTASGKCEQIGTDIKACQKLGKKVFLSLGGAAGTYGFSSDAEAEGFAGTLWNTFGAGTGKSIAERPFGDAIVDGFDFDIENQRQTGYAALATKLREYYGAGASTKYFISAAPQCVWPDQSVGDLLARAYVDYAFVQFYNNPCAVSATFNWDTWANYAKTAPNKNIKIFLGLPGSTAAATTGFVDLTTITNTVNGPIAANNANFGGIMLWDASSAYTANPGFVGSLAQLVHSTGSSAATYGQRYAVDAEKFLPSGHSEVSYSESGTAYPAASSSSIDVETLYNTESPASISAFAASTVSNAQDYTTSAPESDITVTSEPTVIPYTPSIPADLTTLLTVYTSTADDLYKRSNNLAHKHHQH</sequence>
<evidence type="ECO:0000313" key="2">
    <source>
        <dbReference type="Proteomes" id="UP001165064"/>
    </source>
</evidence>
<keyword evidence="2" id="KW-1185">Reference proteome</keyword>
<organism evidence="1 2">
    <name type="scientific">Ambrosiozyma monospora</name>
    <name type="common">Yeast</name>
    <name type="synonym">Endomycopsis monosporus</name>
    <dbReference type="NCBI Taxonomy" id="43982"/>
    <lineage>
        <taxon>Eukaryota</taxon>
        <taxon>Fungi</taxon>
        <taxon>Dikarya</taxon>
        <taxon>Ascomycota</taxon>
        <taxon>Saccharomycotina</taxon>
        <taxon>Pichiomycetes</taxon>
        <taxon>Pichiales</taxon>
        <taxon>Pichiaceae</taxon>
        <taxon>Ambrosiozyma</taxon>
    </lineage>
</organism>
<evidence type="ECO:0000313" key="1">
    <source>
        <dbReference type="EMBL" id="GME81741.1"/>
    </source>
</evidence>
<comment type="caution">
    <text evidence="1">The sequence shown here is derived from an EMBL/GenBank/DDBJ whole genome shotgun (WGS) entry which is preliminary data.</text>
</comment>
<proteinExistence type="predicted"/>
<reference evidence="1" key="1">
    <citation type="submission" date="2023-04" db="EMBL/GenBank/DDBJ databases">
        <title>Ambrosiozyma monospora NBRC 10751.</title>
        <authorList>
            <person name="Ichikawa N."/>
            <person name="Sato H."/>
            <person name="Tonouchi N."/>
        </authorList>
    </citation>
    <scope>NUCLEOTIDE SEQUENCE</scope>
    <source>
        <strain evidence="1">NBRC 10751</strain>
    </source>
</reference>
<dbReference type="Proteomes" id="UP001165064">
    <property type="component" value="Unassembled WGS sequence"/>
</dbReference>